<dbReference type="AlphaFoldDB" id="A0A0A9DCN8"/>
<sequence length="93" mass="10832">MSHNPRVFNNHSCTAKWKQEQGKQINHTLPLVHWLVKHNCQKFGLEPMRNPKSNNGSFVLFLYVKVVEYHICSGGRLLEPSWCGGKLNNICWR</sequence>
<dbReference type="EMBL" id="GBRH01216388">
    <property type="protein sequence ID" value="JAD81507.1"/>
    <property type="molecule type" value="Transcribed_RNA"/>
</dbReference>
<proteinExistence type="predicted"/>
<accession>A0A0A9DCN8</accession>
<organism evidence="1">
    <name type="scientific">Arundo donax</name>
    <name type="common">Giant reed</name>
    <name type="synonym">Donax arundinaceus</name>
    <dbReference type="NCBI Taxonomy" id="35708"/>
    <lineage>
        <taxon>Eukaryota</taxon>
        <taxon>Viridiplantae</taxon>
        <taxon>Streptophyta</taxon>
        <taxon>Embryophyta</taxon>
        <taxon>Tracheophyta</taxon>
        <taxon>Spermatophyta</taxon>
        <taxon>Magnoliopsida</taxon>
        <taxon>Liliopsida</taxon>
        <taxon>Poales</taxon>
        <taxon>Poaceae</taxon>
        <taxon>PACMAD clade</taxon>
        <taxon>Arundinoideae</taxon>
        <taxon>Arundineae</taxon>
        <taxon>Arundo</taxon>
    </lineage>
</organism>
<reference evidence="1" key="1">
    <citation type="submission" date="2014-09" db="EMBL/GenBank/DDBJ databases">
        <authorList>
            <person name="Magalhaes I.L.F."/>
            <person name="Oliveira U."/>
            <person name="Santos F.R."/>
            <person name="Vidigal T.H.D.A."/>
            <person name="Brescovit A.D."/>
            <person name="Santos A.J."/>
        </authorList>
    </citation>
    <scope>NUCLEOTIDE SEQUENCE</scope>
    <source>
        <tissue evidence="1">Shoot tissue taken approximately 20 cm above the soil surface</tissue>
    </source>
</reference>
<evidence type="ECO:0000313" key="1">
    <source>
        <dbReference type="EMBL" id="JAD81507.1"/>
    </source>
</evidence>
<protein>
    <submittedName>
        <fullName evidence="1">Uncharacterized protein</fullName>
    </submittedName>
</protein>
<name>A0A0A9DCN8_ARUDO</name>
<reference evidence="1" key="2">
    <citation type="journal article" date="2015" name="Data Brief">
        <title>Shoot transcriptome of the giant reed, Arundo donax.</title>
        <authorList>
            <person name="Barrero R.A."/>
            <person name="Guerrero F.D."/>
            <person name="Moolhuijzen P."/>
            <person name="Goolsby J.A."/>
            <person name="Tidwell J."/>
            <person name="Bellgard S.E."/>
            <person name="Bellgard M.I."/>
        </authorList>
    </citation>
    <scope>NUCLEOTIDE SEQUENCE</scope>
    <source>
        <tissue evidence="1">Shoot tissue taken approximately 20 cm above the soil surface</tissue>
    </source>
</reference>